<organism evidence="1 2">
    <name type="scientific">Chrysophaeum taylorii</name>
    <dbReference type="NCBI Taxonomy" id="2483200"/>
    <lineage>
        <taxon>Eukaryota</taxon>
        <taxon>Sar</taxon>
        <taxon>Stramenopiles</taxon>
        <taxon>Ochrophyta</taxon>
        <taxon>Pelagophyceae</taxon>
        <taxon>Pelagomonadales</taxon>
        <taxon>Pelagomonadaceae</taxon>
        <taxon>Chrysophaeum</taxon>
    </lineage>
</organism>
<proteinExistence type="predicted"/>
<evidence type="ECO:0000313" key="1">
    <source>
        <dbReference type="EMBL" id="KAJ8611554.1"/>
    </source>
</evidence>
<protein>
    <submittedName>
        <fullName evidence="1">Uncharacterized protein</fullName>
    </submittedName>
</protein>
<sequence>MQILVAILEVCKTRGGVKGGVPVRLTDRFDDRTPKELGLTFSKQMATFKWPAYGASFQARANDSLKVARFYQIDLARADIIFACWLLGLLVPRVAVPLENPLSLSYLNAVSPFDPAVRNEIDRARLL</sequence>
<gene>
    <name evidence="1" type="ORF">CTAYLR_007720</name>
</gene>
<reference evidence="1" key="1">
    <citation type="submission" date="2023-01" db="EMBL/GenBank/DDBJ databases">
        <title>Metagenome sequencing of chrysophaentin producing Chrysophaeum taylorii.</title>
        <authorList>
            <person name="Davison J."/>
            <person name="Bewley C."/>
        </authorList>
    </citation>
    <scope>NUCLEOTIDE SEQUENCE</scope>
    <source>
        <strain evidence="1">NIES-1699</strain>
    </source>
</reference>
<accession>A0AAD7XTA6</accession>
<dbReference type="EMBL" id="JAQMWT010000071">
    <property type="protein sequence ID" value="KAJ8611554.1"/>
    <property type="molecule type" value="Genomic_DNA"/>
</dbReference>
<keyword evidence="2" id="KW-1185">Reference proteome</keyword>
<dbReference type="AlphaFoldDB" id="A0AAD7XTA6"/>
<comment type="caution">
    <text evidence="1">The sequence shown here is derived from an EMBL/GenBank/DDBJ whole genome shotgun (WGS) entry which is preliminary data.</text>
</comment>
<evidence type="ECO:0000313" key="2">
    <source>
        <dbReference type="Proteomes" id="UP001230188"/>
    </source>
</evidence>
<dbReference type="Proteomes" id="UP001230188">
    <property type="component" value="Unassembled WGS sequence"/>
</dbReference>
<name>A0AAD7XTA6_9STRA</name>